<evidence type="ECO:0000313" key="2">
    <source>
        <dbReference type="EMBL" id="MBB3842213.1"/>
    </source>
</evidence>
<gene>
    <name evidence="2" type="ORF">FHS57_006244</name>
</gene>
<sequence>MHDIQQLEAQVAMLKAMVATRRAKPEELHRAEEVLRLANQKAQAKTVTTRPIAEKTEAPTPEPVRASPVVTFTPDWVVETVFKRKGELMTEIKSLTAERNELSNRLHEIPSEVACQELTKKIVSLQRRIESFWTEYRFIERNGRLPDTKPKEEKPYDPEREIKLLRISTDLKRLRDIRLKLEKKLAEPHLNTKFPERKVPEWQQDLILVNAQIDELEFQKDNT</sequence>
<dbReference type="RefSeq" id="WP_183980425.1">
    <property type="nucleotide sequence ID" value="NZ_JACIBY010000029.1"/>
</dbReference>
<dbReference type="EMBL" id="JACIBY010000029">
    <property type="protein sequence ID" value="MBB3842213.1"/>
    <property type="molecule type" value="Genomic_DNA"/>
</dbReference>
<feature type="region of interest" description="Disordered" evidence="1">
    <location>
        <begin position="45"/>
        <end position="66"/>
    </location>
</feature>
<reference evidence="2 3" key="1">
    <citation type="submission" date="2020-08" db="EMBL/GenBank/DDBJ databases">
        <title>Genomic Encyclopedia of Type Strains, Phase IV (KMG-IV): sequencing the most valuable type-strain genomes for metagenomic binning, comparative biology and taxonomic classification.</title>
        <authorList>
            <person name="Goeker M."/>
        </authorList>
    </citation>
    <scope>NUCLEOTIDE SEQUENCE [LARGE SCALE GENOMIC DNA]</scope>
    <source>
        <strain evidence="2 3">DSM 17976</strain>
    </source>
</reference>
<accession>A0A7W5ZSB4</accession>
<dbReference type="AlphaFoldDB" id="A0A7W5ZSB4"/>
<comment type="caution">
    <text evidence="2">The sequence shown here is derived from an EMBL/GenBank/DDBJ whole genome shotgun (WGS) entry which is preliminary data.</text>
</comment>
<proteinExistence type="predicted"/>
<protein>
    <submittedName>
        <fullName evidence="2">Prefoldin subunit 5</fullName>
    </submittedName>
</protein>
<evidence type="ECO:0000313" key="3">
    <source>
        <dbReference type="Proteomes" id="UP000541352"/>
    </source>
</evidence>
<keyword evidence="3" id="KW-1185">Reference proteome</keyword>
<dbReference type="Proteomes" id="UP000541352">
    <property type="component" value="Unassembled WGS sequence"/>
</dbReference>
<evidence type="ECO:0000256" key="1">
    <source>
        <dbReference type="SAM" id="MobiDB-lite"/>
    </source>
</evidence>
<organism evidence="2 3">
    <name type="scientific">Runella defluvii</name>
    <dbReference type="NCBI Taxonomy" id="370973"/>
    <lineage>
        <taxon>Bacteria</taxon>
        <taxon>Pseudomonadati</taxon>
        <taxon>Bacteroidota</taxon>
        <taxon>Cytophagia</taxon>
        <taxon>Cytophagales</taxon>
        <taxon>Spirosomataceae</taxon>
        <taxon>Runella</taxon>
    </lineage>
</organism>
<name>A0A7W5ZSB4_9BACT</name>